<evidence type="ECO:0000313" key="1">
    <source>
        <dbReference type="EMBL" id="SSZ46934.1"/>
    </source>
</evidence>
<dbReference type="AlphaFoldDB" id="A0A376BZN9"/>
<accession>A0A376BZN9</accession>
<dbReference type="RefSeq" id="WP_002686645.1">
    <property type="nucleotide sequence ID" value="NZ_UFTJ01000001.1"/>
</dbReference>
<reference evidence="1 2" key="1">
    <citation type="submission" date="2018-06" db="EMBL/GenBank/DDBJ databases">
        <authorList>
            <consortium name="Pathogen Informatics"/>
            <person name="Doyle S."/>
        </authorList>
    </citation>
    <scope>NUCLEOTIDE SEQUENCE [LARGE SCALE GENOMIC DNA]</scope>
    <source>
        <strain evidence="1 2">NCTC11661</strain>
    </source>
</reference>
<dbReference type="Proteomes" id="UP000255515">
    <property type="component" value="Unassembled WGS sequence"/>
</dbReference>
<gene>
    <name evidence="1" type="ORF">NCTC11661_00596</name>
</gene>
<organism evidence="1 2">
    <name type="scientific">Bergeyella zoohelcum</name>
    <dbReference type="NCBI Taxonomy" id="1015"/>
    <lineage>
        <taxon>Bacteria</taxon>
        <taxon>Pseudomonadati</taxon>
        <taxon>Bacteroidota</taxon>
        <taxon>Flavobacteriia</taxon>
        <taxon>Flavobacteriales</taxon>
        <taxon>Weeksellaceae</taxon>
        <taxon>Bergeyella</taxon>
    </lineage>
</organism>
<protein>
    <recommendedName>
        <fullName evidence="3">DUF4369 domain-containing protein</fullName>
    </recommendedName>
</protein>
<name>A0A376BZN9_9FLAO</name>
<evidence type="ECO:0008006" key="3">
    <source>
        <dbReference type="Google" id="ProtNLM"/>
    </source>
</evidence>
<proteinExistence type="predicted"/>
<sequence>MKKTVFFSLLASLFILFHSCRKEDDKIAETIVNIKVQDISGAKQGVTVYMFKKDRGPGTTFFKPFFADKTVVTESNGVATFKLQEVYDLEVINHQSTLYFGVFDNNTPIGHVGVTIEKGQTKSATINLQ</sequence>
<evidence type="ECO:0000313" key="2">
    <source>
        <dbReference type="Proteomes" id="UP000255515"/>
    </source>
</evidence>
<dbReference type="EMBL" id="UFTJ01000001">
    <property type="protein sequence ID" value="SSZ46934.1"/>
    <property type="molecule type" value="Genomic_DNA"/>
</dbReference>